<feature type="binding site" evidence="6">
    <location>
        <begin position="240"/>
        <end position="245"/>
    </location>
    <ligand>
        <name>GTP</name>
        <dbReference type="ChEBI" id="CHEBI:37565"/>
    </ligand>
</feature>
<dbReference type="InterPro" id="IPR025867">
    <property type="entry name" value="MnmE_helical"/>
</dbReference>
<dbReference type="InterPro" id="IPR027266">
    <property type="entry name" value="TrmE/GcvT-like"/>
</dbReference>
<dbReference type="GO" id="GO:0002098">
    <property type="term" value="P:tRNA wobble uridine modification"/>
    <property type="evidence" value="ECO:0007669"/>
    <property type="project" value="TreeGrafter"/>
</dbReference>
<dbReference type="AlphaFoldDB" id="A0A9X0W8B4"/>
<dbReference type="Pfam" id="PF01926">
    <property type="entry name" value="MMR_HSR1"/>
    <property type="match status" value="1"/>
</dbReference>
<dbReference type="GO" id="GO:0003924">
    <property type="term" value="F:GTPase activity"/>
    <property type="evidence" value="ECO:0007669"/>
    <property type="project" value="UniProtKB-UniRule"/>
</dbReference>
<evidence type="ECO:0000256" key="6">
    <source>
        <dbReference type="HAMAP-Rule" id="MF_00379"/>
    </source>
</evidence>
<dbReference type="InterPro" id="IPR027368">
    <property type="entry name" value="MnmE_dom2"/>
</dbReference>
<dbReference type="Gene3D" id="3.30.1360.120">
    <property type="entry name" value="Probable tRNA modification gtpase trme, domain 1"/>
    <property type="match status" value="1"/>
</dbReference>
<feature type="binding site" evidence="6">
    <location>
        <position position="97"/>
    </location>
    <ligand>
        <name>(6S)-5-formyl-5,6,7,8-tetrahydrofolate</name>
        <dbReference type="ChEBI" id="CHEBI:57457"/>
    </ligand>
</feature>
<evidence type="ECO:0000313" key="10">
    <source>
        <dbReference type="Proteomes" id="UP001138768"/>
    </source>
</evidence>
<dbReference type="PANTHER" id="PTHR42714:SF2">
    <property type="entry name" value="TRNA MODIFICATION GTPASE GTPBP3, MITOCHONDRIAL"/>
    <property type="match status" value="1"/>
</dbReference>
<feature type="binding site" evidence="6">
    <location>
        <position position="240"/>
    </location>
    <ligand>
        <name>K(+)</name>
        <dbReference type="ChEBI" id="CHEBI:29103"/>
    </ligand>
</feature>
<dbReference type="GO" id="GO:0030488">
    <property type="term" value="P:tRNA methylation"/>
    <property type="evidence" value="ECO:0007669"/>
    <property type="project" value="TreeGrafter"/>
</dbReference>
<dbReference type="InterPro" id="IPR031168">
    <property type="entry name" value="G_TrmE"/>
</dbReference>
<comment type="cofactor">
    <cofactor evidence="6">
        <name>K(+)</name>
        <dbReference type="ChEBI" id="CHEBI:29103"/>
    </cofactor>
    <text evidence="6">Binds 1 potassium ion per subunit.</text>
</comment>
<dbReference type="PROSITE" id="PS51709">
    <property type="entry name" value="G_TRME"/>
    <property type="match status" value="1"/>
</dbReference>
<dbReference type="SUPFAM" id="SSF52540">
    <property type="entry name" value="P-loop containing nucleoside triphosphate hydrolases"/>
    <property type="match status" value="1"/>
</dbReference>
<comment type="function">
    <text evidence="6">Exhibits a very high intrinsic GTPase hydrolysis rate. Involved in the addition of a carboxymethylaminomethyl (cmnm) group at the wobble position (U34) of certain tRNAs, forming tRNA-cmnm(5)s(2)U34.</text>
</comment>
<dbReference type="EMBL" id="NRRY01000014">
    <property type="protein sequence ID" value="MBK1618835.1"/>
    <property type="molecule type" value="Genomic_DNA"/>
</dbReference>
<feature type="binding site" evidence="6">
    <location>
        <position position="244"/>
    </location>
    <ligand>
        <name>Mg(2+)</name>
        <dbReference type="ChEBI" id="CHEBI:18420"/>
    </ligand>
</feature>
<dbReference type="Proteomes" id="UP001138768">
    <property type="component" value="Unassembled WGS sequence"/>
</dbReference>
<feature type="binding site" evidence="6">
    <location>
        <position position="264"/>
    </location>
    <ligand>
        <name>K(+)</name>
        <dbReference type="ChEBI" id="CHEBI:29103"/>
    </ligand>
</feature>
<keyword evidence="10" id="KW-1185">Reference proteome</keyword>
<keyword evidence="2 6" id="KW-0819">tRNA processing</keyword>
<dbReference type="SUPFAM" id="SSF116878">
    <property type="entry name" value="TrmE connector domain"/>
    <property type="match status" value="1"/>
</dbReference>
<dbReference type="GO" id="GO:0005525">
    <property type="term" value="F:GTP binding"/>
    <property type="evidence" value="ECO:0007669"/>
    <property type="project" value="UniProtKB-UniRule"/>
</dbReference>
<keyword evidence="6" id="KW-0378">Hydrolase</keyword>
<feature type="binding site" evidence="6">
    <location>
        <position position="473"/>
    </location>
    <ligand>
        <name>(6S)-5-formyl-5,6,7,8-tetrahydrofolate</name>
        <dbReference type="ChEBI" id="CHEBI:57457"/>
    </ligand>
</feature>
<comment type="caution">
    <text evidence="6">Lacks conserved residue(s) required for the propagation of feature annotation.</text>
</comment>
<dbReference type="HAMAP" id="MF_00379">
    <property type="entry name" value="GTPase_MnmE"/>
    <property type="match status" value="1"/>
</dbReference>
<feature type="binding site" evidence="6">
    <location>
        <position position="40"/>
    </location>
    <ligand>
        <name>(6S)-5-formyl-5,6,7,8-tetrahydrofolate</name>
        <dbReference type="ChEBI" id="CHEBI:57457"/>
    </ligand>
</feature>
<keyword evidence="5 6" id="KW-0342">GTP-binding</keyword>
<keyword evidence="6" id="KW-0460">Magnesium</keyword>
<dbReference type="InterPro" id="IPR004520">
    <property type="entry name" value="GTPase_MnmE"/>
</dbReference>
<evidence type="ECO:0000313" key="9">
    <source>
        <dbReference type="EMBL" id="MBK1618835.1"/>
    </source>
</evidence>
<dbReference type="InterPro" id="IPR005225">
    <property type="entry name" value="Small_GTP-bd"/>
</dbReference>
<feature type="binding site" evidence="6">
    <location>
        <position position="259"/>
    </location>
    <ligand>
        <name>K(+)</name>
        <dbReference type="ChEBI" id="CHEBI:29103"/>
    </ligand>
</feature>
<dbReference type="GO" id="GO:0046872">
    <property type="term" value="F:metal ion binding"/>
    <property type="evidence" value="ECO:0007669"/>
    <property type="project" value="UniProtKB-KW"/>
</dbReference>
<keyword evidence="6" id="KW-0479">Metal-binding</keyword>
<dbReference type="EC" id="3.6.-.-" evidence="6"/>
<dbReference type="InterPro" id="IPR006073">
    <property type="entry name" value="GTP-bd"/>
</dbReference>
<accession>A0A9X0W8B4</accession>
<evidence type="ECO:0000256" key="5">
    <source>
        <dbReference type="ARBA" id="ARBA00023134"/>
    </source>
</evidence>
<dbReference type="NCBIfam" id="TIGR00231">
    <property type="entry name" value="small_GTP"/>
    <property type="match status" value="1"/>
</dbReference>
<feature type="binding site" evidence="6">
    <location>
        <position position="265"/>
    </location>
    <ligand>
        <name>Mg(2+)</name>
        <dbReference type="ChEBI" id="CHEBI:18420"/>
    </ligand>
</feature>
<evidence type="ECO:0000259" key="8">
    <source>
        <dbReference type="PROSITE" id="PS51709"/>
    </source>
</evidence>
<keyword evidence="6" id="KW-0963">Cytoplasm</keyword>
<comment type="similarity">
    <text evidence="1 6 7">Belongs to the TRAFAC class TrmE-Era-EngA-EngB-Septin-like GTPase superfamily. TrmE GTPase family.</text>
</comment>
<feature type="binding site" evidence="6">
    <location>
        <begin position="284"/>
        <end position="287"/>
    </location>
    <ligand>
        <name>GTP</name>
        <dbReference type="ChEBI" id="CHEBI:37565"/>
    </ligand>
</feature>
<dbReference type="Gene3D" id="1.20.120.430">
    <property type="entry name" value="tRNA modification GTPase MnmE domain 2"/>
    <property type="match status" value="1"/>
</dbReference>
<keyword evidence="4 6" id="KW-0630">Potassium</keyword>
<dbReference type="NCBIfam" id="TIGR00450">
    <property type="entry name" value="mnmE_trmE_thdF"/>
    <property type="match status" value="1"/>
</dbReference>
<evidence type="ECO:0000256" key="4">
    <source>
        <dbReference type="ARBA" id="ARBA00022958"/>
    </source>
</evidence>
<feature type="binding site" evidence="6">
    <location>
        <begin position="259"/>
        <end position="265"/>
    </location>
    <ligand>
        <name>GTP</name>
        <dbReference type="ChEBI" id="CHEBI:37565"/>
    </ligand>
</feature>
<dbReference type="GO" id="GO:0005829">
    <property type="term" value="C:cytosol"/>
    <property type="evidence" value="ECO:0007669"/>
    <property type="project" value="TreeGrafter"/>
</dbReference>
<dbReference type="Pfam" id="PF12631">
    <property type="entry name" value="MnmE_helical"/>
    <property type="match status" value="1"/>
</dbReference>
<evidence type="ECO:0000256" key="3">
    <source>
        <dbReference type="ARBA" id="ARBA00022741"/>
    </source>
</evidence>
<keyword evidence="3 6" id="KW-0547">Nucleotide-binding</keyword>
<dbReference type="Pfam" id="PF10396">
    <property type="entry name" value="TrmE_N"/>
    <property type="match status" value="1"/>
</dbReference>
<dbReference type="CDD" id="cd04164">
    <property type="entry name" value="trmE"/>
    <property type="match status" value="1"/>
</dbReference>
<organism evidence="9 10">
    <name type="scientific">Lamprobacter modestohalophilus</name>
    <dbReference type="NCBI Taxonomy" id="1064514"/>
    <lineage>
        <taxon>Bacteria</taxon>
        <taxon>Pseudomonadati</taxon>
        <taxon>Pseudomonadota</taxon>
        <taxon>Gammaproteobacteria</taxon>
        <taxon>Chromatiales</taxon>
        <taxon>Chromatiaceae</taxon>
        <taxon>Lamprobacter</taxon>
    </lineage>
</organism>
<dbReference type="CDD" id="cd14858">
    <property type="entry name" value="TrmE_N"/>
    <property type="match status" value="1"/>
</dbReference>
<gene>
    <name evidence="6" type="primary">mnmE</name>
    <name evidence="6" type="synonym">trmE</name>
    <name evidence="9" type="ORF">CKO42_10395</name>
</gene>
<dbReference type="NCBIfam" id="NF003661">
    <property type="entry name" value="PRK05291.1-3"/>
    <property type="match status" value="1"/>
</dbReference>
<dbReference type="Gene3D" id="3.40.50.300">
    <property type="entry name" value="P-loop containing nucleotide triphosphate hydrolases"/>
    <property type="match status" value="1"/>
</dbReference>
<comment type="caution">
    <text evidence="9">The sequence shown here is derived from an EMBL/GenBank/DDBJ whole genome shotgun (WGS) entry which is preliminary data.</text>
</comment>
<reference evidence="9 10" key="1">
    <citation type="journal article" date="2020" name="Microorganisms">
        <title>Osmotic Adaptation and Compatible Solute Biosynthesis of Phototrophic Bacteria as Revealed from Genome Analyses.</title>
        <authorList>
            <person name="Imhoff J.F."/>
            <person name="Rahn T."/>
            <person name="Kunzel S."/>
            <person name="Keller A."/>
            <person name="Neulinger S.C."/>
        </authorList>
    </citation>
    <scope>NUCLEOTIDE SEQUENCE [LARGE SCALE GENOMIC DNA]</scope>
    <source>
        <strain evidence="9 10">DSM 25653</strain>
    </source>
</reference>
<name>A0A9X0W8B4_9GAMM</name>
<feature type="binding site" evidence="6">
    <location>
        <position position="261"/>
    </location>
    <ligand>
        <name>K(+)</name>
        <dbReference type="ChEBI" id="CHEBI:29103"/>
    </ligand>
</feature>
<feature type="binding site" evidence="6">
    <location>
        <position position="136"/>
    </location>
    <ligand>
        <name>(6S)-5-formyl-5,6,7,8-tetrahydrofolate</name>
        <dbReference type="ChEBI" id="CHEBI:57457"/>
    </ligand>
</feature>
<feature type="domain" description="TrmE-type G" evidence="8">
    <location>
        <begin position="230"/>
        <end position="391"/>
    </location>
</feature>
<dbReference type="InterPro" id="IPR018948">
    <property type="entry name" value="GTP-bd_TrmE_N"/>
</dbReference>
<evidence type="ECO:0000256" key="7">
    <source>
        <dbReference type="RuleBase" id="RU003313"/>
    </source>
</evidence>
<dbReference type="PANTHER" id="PTHR42714">
    <property type="entry name" value="TRNA MODIFICATION GTPASE GTPBP3"/>
    <property type="match status" value="1"/>
</dbReference>
<evidence type="ECO:0000256" key="2">
    <source>
        <dbReference type="ARBA" id="ARBA00022694"/>
    </source>
</evidence>
<proteinExistence type="inferred from homology"/>
<sequence length="473" mass="50057">MPGSDRAPSSLAGKPLASSAPDTIAAVATAPGVGAIGILRISGPAAGRIAEHLIGSVPQPRLATLRRFVDAQGEAIDQGVALWFPAPHSFTGENLLELQGHGGPIVLDLLLARALDLGARPARPGEFSERAFLNGKLDLAQAEAIADLIQAGTATQVRLATRSLQGVFSRRVNALVEQLTRLRALIEAALDFPDDELDALPIADTDFATLIAATETLRASSQQGELIRDGLLVVIAGAPNAGKSSLLNALAGTDAAIVTEIPGTTRDLLRAEIQIDGLPIRLVDTAGLRPSTDLVEQEGIRRARVQIQQADHLLLIIDDQAQRPDSSVQAHLAELELDPGVPVTILRNKIDRSGRPTGKAITPEGHTELACSAKTGAGLDDLRSHLKTIAGYRGADAGEFSARRRHVEALRQGLKHLKQAQQAWAEQSGHRCPGPELIAEDLRLAQYALGEITGEISSDDLLGRIFSEFCIGK</sequence>
<evidence type="ECO:0000256" key="1">
    <source>
        <dbReference type="ARBA" id="ARBA00011043"/>
    </source>
</evidence>
<protein>
    <recommendedName>
        <fullName evidence="6">tRNA modification GTPase MnmE</fullName>
        <ecNumber evidence="6">3.6.-.-</ecNumber>
    </recommendedName>
</protein>
<comment type="subcellular location">
    <subcellularLocation>
        <location evidence="6">Cytoplasm</location>
    </subcellularLocation>
</comment>
<dbReference type="InterPro" id="IPR027417">
    <property type="entry name" value="P-loop_NTPase"/>
</dbReference>
<comment type="subunit">
    <text evidence="6">Homodimer. Heterotetramer of two MnmE and two MnmG subunits.</text>
</comment>